<dbReference type="Proteomes" id="UP001497623">
    <property type="component" value="Unassembled WGS sequence"/>
</dbReference>
<reference evidence="3 4" key="1">
    <citation type="submission" date="2024-05" db="EMBL/GenBank/DDBJ databases">
        <authorList>
            <person name="Wallberg A."/>
        </authorList>
    </citation>
    <scope>NUCLEOTIDE SEQUENCE [LARGE SCALE GENOMIC DNA]</scope>
</reference>
<sequence length="278" mass="31741">MSPVYGQEGHVSELGPGNSFTLLKRIPEHITLTTYANRGVSREFPVAQDPLYESEGPDSTNMGSRSNKLEQFQGNHTPHMDNPPLKSGIQTPPFNRKWGFSYLRILVNPVLSVPERLPHSRDITTSNPAFIAWLKPYNSGNYFNSKKLFQRLFRNKTISRHAYLSIIHISAKYENPKLDRNDDLHDMRVRLLWMIFVDKLGLTMVQDAPREPGAAVGIINKVGFVKPTHYGVGNYVLQNIENANSLAYTDRKLGMHNDLPYYNHVPGMDLLFCMHLYE</sequence>
<dbReference type="AlphaFoldDB" id="A0AAV2RCT1"/>
<evidence type="ECO:0008006" key="5">
    <source>
        <dbReference type="Google" id="ProtNLM"/>
    </source>
</evidence>
<dbReference type="EMBL" id="CAXKWB010018023">
    <property type="protein sequence ID" value="CAL4120078.1"/>
    <property type="molecule type" value="Genomic_DNA"/>
</dbReference>
<keyword evidence="1" id="KW-0560">Oxidoreductase</keyword>
<dbReference type="InterPro" id="IPR042098">
    <property type="entry name" value="TauD-like_sf"/>
</dbReference>
<accession>A0AAV2RCT1</accession>
<dbReference type="PANTHER" id="PTHR10696">
    <property type="entry name" value="GAMMA-BUTYROBETAINE HYDROXYLASE-RELATED"/>
    <property type="match status" value="1"/>
</dbReference>
<gene>
    <name evidence="3" type="ORF">MNOR_LOCUS21925</name>
</gene>
<dbReference type="GO" id="GO:0005739">
    <property type="term" value="C:mitochondrion"/>
    <property type="evidence" value="ECO:0007669"/>
    <property type="project" value="TreeGrafter"/>
</dbReference>
<dbReference type="Gene3D" id="3.60.130.10">
    <property type="entry name" value="Clavaminate synthase-like"/>
    <property type="match status" value="1"/>
</dbReference>
<protein>
    <recommendedName>
        <fullName evidence="5">TauD/TfdA-like domain-containing protein</fullName>
    </recommendedName>
</protein>
<evidence type="ECO:0000313" key="3">
    <source>
        <dbReference type="EMBL" id="CAL4120078.1"/>
    </source>
</evidence>
<dbReference type="PANTHER" id="PTHR10696:SF33">
    <property type="entry name" value="GAMMA-BUTYROBETAINE DIOXYGENASE"/>
    <property type="match status" value="1"/>
</dbReference>
<feature type="compositionally biased region" description="Polar residues" evidence="2">
    <location>
        <begin position="57"/>
        <end position="76"/>
    </location>
</feature>
<proteinExistence type="predicted"/>
<organism evidence="3 4">
    <name type="scientific">Meganyctiphanes norvegica</name>
    <name type="common">Northern krill</name>
    <name type="synonym">Thysanopoda norvegica</name>
    <dbReference type="NCBI Taxonomy" id="48144"/>
    <lineage>
        <taxon>Eukaryota</taxon>
        <taxon>Metazoa</taxon>
        <taxon>Ecdysozoa</taxon>
        <taxon>Arthropoda</taxon>
        <taxon>Crustacea</taxon>
        <taxon>Multicrustacea</taxon>
        <taxon>Malacostraca</taxon>
        <taxon>Eumalacostraca</taxon>
        <taxon>Eucarida</taxon>
        <taxon>Euphausiacea</taxon>
        <taxon>Euphausiidae</taxon>
        <taxon>Meganyctiphanes</taxon>
    </lineage>
</organism>
<feature type="region of interest" description="Disordered" evidence="2">
    <location>
        <begin position="51"/>
        <end position="88"/>
    </location>
</feature>
<evidence type="ECO:0000256" key="1">
    <source>
        <dbReference type="ARBA" id="ARBA00023002"/>
    </source>
</evidence>
<dbReference type="GO" id="GO:0008336">
    <property type="term" value="F:gamma-butyrobetaine dioxygenase activity"/>
    <property type="evidence" value="ECO:0007669"/>
    <property type="project" value="TreeGrafter"/>
</dbReference>
<dbReference type="InterPro" id="IPR050411">
    <property type="entry name" value="AlphaKG_dependent_hydroxylases"/>
</dbReference>
<name>A0AAV2RCT1_MEGNR</name>
<dbReference type="SUPFAM" id="SSF51197">
    <property type="entry name" value="Clavaminate synthase-like"/>
    <property type="match status" value="1"/>
</dbReference>
<dbReference type="GO" id="GO:0045329">
    <property type="term" value="P:carnitine biosynthetic process"/>
    <property type="evidence" value="ECO:0007669"/>
    <property type="project" value="TreeGrafter"/>
</dbReference>
<keyword evidence="4" id="KW-1185">Reference proteome</keyword>
<comment type="caution">
    <text evidence="3">The sequence shown here is derived from an EMBL/GenBank/DDBJ whole genome shotgun (WGS) entry which is preliminary data.</text>
</comment>
<evidence type="ECO:0000256" key="2">
    <source>
        <dbReference type="SAM" id="MobiDB-lite"/>
    </source>
</evidence>
<evidence type="ECO:0000313" key="4">
    <source>
        <dbReference type="Proteomes" id="UP001497623"/>
    </source>
</evidence>
<feature type="non-terminal residue" evidence="3">
    <location>
        <position position="278"/>
    </location>
</feature>